<gene>
    <name evidence="2" type="ORF">SK128_006548</name>
</gene>
<evidence type="ECO:0000313" key="2">
    <source>
        <dbReference type="EMBL" id="KAK7081152.1"/>
    </source>
</evidence>
<feature type="region of interest" description="Disordered" evidence="1">
    <location>
        <begin position="373"/>
        <end position="469"/>
    </location>
</feature>
<reference evidence="2 3" key="1">
    <citation type="submission" date="2023-11" db="EMBL/GenBank/DDBJ databases">
        <title>Halocaridina rubra genome assembly.</title>
        <authorList>
            <person name="Smith C."/>
        </authorList>
    </citation>
    <scope>NUCLEOTIDE SEQUENCE [LARGE SCALE GENOMIC DNA]</scope>
    <source>
        <strain evidence="2">EP-1</strain>
        <tissue evidence="2">Whole</tissue>
    </source>
</reference>
<dbReference type="Proteomes" id="UP001381693">
    <property type="component" value="Unassembled WGS sequence"/>
</dbReference>
<evidence type="ECO:0000313" key="3">
    <source>
        <dbReference type="Proteomes" id="UP001381693"/>
    </source>
</evidence>
<name>A0AAN8XD62_HALRR</name>
<feature type="region of interest" description="Disordered" evidence="1">
    <location>
        <begin position="554"/>
        <end position="594"/>
    </location>
</feature>
<feature type="compositionally biased region" description="Basic residues" evidence="1">
    <location>
        <begin position="458"/>
        <end position="469"/>
    </location>
</feature>
<dbReference type="AlphaFoldDB" id="A0AAN8XD62"/>
<organism evidence="2 3">
    <name type="scientific">Halocaridina rubra</name>
    <name type="common">Hawaiian red shrimp</name>
    <dbReference type="NCBI Taxonomy" id="373956"/>
    <lineage>
        <taxon>Eukaryota</taxon>
        <taxon>Metazoa</taxon>
        <taxon>Ecdysozoa</taxon>
        <taxon>Arthropoda</taxon>
        <taxon>Crustacea</taxon>
        <taxon>Multicrustacea</taxon>
        <taxon>Malacostraca</taxon>
        <taxon>Eumalacostraca</taxon>
        <taxon>Eucarida</taxon>
        <taxon>Decapoda</taxon>
        <taxon>Pleocyemata</taxon>
        <taxon>Caridea</taxon>
        <taxon>Atyoidea</taxon>
        <taxon>Atyidae</taxon>
        <taxon>Halocaridina</taxon>
    </lineage>
</organism>
<accession>A0AAN8XD62</accession>
<feature type="compositionally biased region" description="Basic residues" evidence="1">
    <location>
        <begin position="557"/>
        <end position="567"/>
    </location>
</feature>
<feature type="region of interest" description="Disordered" evidence="1">
    <location>
        <begin position="247"/>
        <end position="280"/>
    </location>
</feature>
<feature type="compositionally biased region" description="Basic and acidic residues" evidence="1">
    <location>
        <begin position="248"/>
        <end position="266"/>
    </location>
</feature>
<keyword evidence="3" id="KW-1185">Reference proteome</keyword>
<comment type="caution">
    <text evidence="2">The sequence shown here is derived from an EMBL/GenBank/DDBJ whole genome shotgun (WGS) entry which is preliminary data.</text>
</comment>
<sequence length="638" mass="71422">MACTTEYRSLTVTKRKALSSARRCREGMLTNDLHKNWEEDAKTSIASIIKKYTSSLLINGYRTHPPLPSAFVTSLKKNGVNGIKHFVGTECYTDTIFKYLEYQAKNSKTKVKLKNIGNELRALNAKTTNNDKKVKKRVSFGPSTVKVFGESDYYEGEKEFIKRELALLKPRNLKKALRDREKKSEVAVTGRRPSFQVAKSHLRIQAKKKALNQLNNNNAKSSELNKHIIKRPGRPRITDQRCLNRLQETGKKGNSLKHEKTVKAPDKSVSSGNNHLNGKSSSVTASFVQKLPKTIIFTKGYEKSQGTLGKLSNPPKKRRSKRIAVLKCKAEPATNDRGCGKRSLVNTCKSKCPVPVKSKGMPCAISKSSAKCTKHSRSCGRPPAVNKRKAKPAALSKSSSRLPAGNKCKSKSSLLSRSRGRPPAVDKWKSKPAALSKGRGRPPAGTKCKSKSLLLSKSRGRPLKNKHLQGKSPALTKCKVKPLTLKKYCSRPKLSKCKASSQENIKCRGRPPNLTKHAALPLTFISCHGRPPDLNKHSSIQSKNAVHLGERTGQHNFHTKNKGHKTQSKTASCGGETIRKTKKESKRKSSLEDKMTDEKIKARVNRLYAMLTISFKHYKKTNHFFPYKRKRYLRRLIR</sequence>
<feature type="compositionally biased region" description="Polar residues" evidence="1">
    <location>
        <begin position="268"/>
        <end position="280"/>
    </location>
</feature>
<protein>
    <submittedName>
        <fullName evidence="2">Uncharacterized protein</fullName>
    </submittedName>
</protein>
<dbReference type="EMBL" id="JAXCGZ010005690">
    <property type="protein sequence ID" value="KAK7081152.1"/>
    <property type="molecule type" value="Genomic_DNA"/>
</dbReference>
<feature type="compositionally biased region" description="Low complexity" evidence="1">
    <location>
        <begin position="392"/>
        <end position="404"/>
    </location>
</feature>
<evidence type="ECO:0000256" key="1">
    <source>
        <dbReference type="SAM" id="MobiDB-lite"/>
    </source>
</evidence>
<proteinExistence type="predicted"/>